<evidence type="ECO:0008006" key="4">
    <source>
        <dbReference type="Google" id="ProtNLM"/>
    </source>
</evidence>
<reference evidence="2 3" key="1">
    <citation type="submission" date="2021-01" db="EMBL/GenBank/DDBJ databases">
        <title>Whole genome shotgun sequence of Catellatospora bangladeshensis NBRC 107357.</title>
        <authorList>
            <person name="Komaki H."/>
            <person name="Tamura T."/>
        </authorList>
    </citation>
    <scope>NUCLEOTIDE SEQUENCE [LARGE SCALE GENOMIC DNA]</scope>
    <source>
        <strain evidence="2 3">NBRC 107357</strain>
    </source>
</reference>
<sequence>MDTVMLLTLVMILGGPVFWWVLRRTATFNSAPGANASSLVMLVSLLLFIVAGLIMFFTGVDSTAGTVGRALWLFAGLLAIWATGKWSFALPAIVDRWSARHEAMLRAQAEAGNPQAAYALGLGFKMRRDHDGARRWLQQAAEAGLTSAQWDLGRLVEETDGLAAAKPWFMAAAANGHPGAQRLLAAGGPYDVANG</sequence>
<organism evidence="2 3">
    <name type="scientific">Catellatospora bangladeshensis</name>
    <dbReference type="NCBI Taxonomy" id="310355"/>
    <lineage>
        <taxon>Bacteria</taxon>
        <taxon>Bacillati</taxon>
        <taxon>Actinomycetota</taxon>
        <taxon>Actinomycetes</taxon>
        <taxon>Micromonosporales</taxon>
        <taxon>Micromonosporaceae</taxon>
        <taxon>Catellatospora</taxon>
    </lineage>
</organism>
<dbReference type="InterPro" id="IPR011990">
    <property type="entry name" value="TPR-like_helical_dom_sf"/>
</dbReference>
<gene>
    <name evidence="2" type="ORF">Cba03nite_55590</name>
</gene>
<feature type="transmembrane region" description="Helical" evidence="1">
    <location>
        <begin position="34"/>
        <end position="58"/>
    </location>
</feature>
<dbReference type="AlphaFoldDB" id="A0A8J3JS98"/>
<protein>
    <recommendedName>
        <fullName evidence="4">Sel1 repeat family protein</fullName>
    </recommendedName>
</protein>
<keyword evidence="3" id="KW-1185">Reference proteome</keyword>
<proteinExistence type="predicted"/>
<comment type="caution">
    <text evidence="2">The sequence shown here is derived from an EMBL/GenBank/DDBJ whole genome shotgun (WGS) entry which is preliminary data.</text>
</comment>
<evidence type="ECO:0000313" key="2">
    <source>
        <dbReference type="EMBL" id="GIF84210.1"/>
    </source>
</evidence>
<feature type="transmembrane region" description="Helical" evidence="1">
    <location>
        <begin position="70"/>
        <end position="94"/>
    </location>
</feature>
<dbReference type="EMBL" id="BONF01000034">
    <property type="protein sequence ID" value="GIF84210.1"/>
    <property type="molecule type" value="Genomic_DNA"/>
</dbReference>
<evidence type="ECO:0000313" key="3">
    <source>
        <dbReference type="Proteomes" id="UP000601223"/>
    </source>
</evidence>
<dbReference type="SUPFAM" id="SSF81901">
    <property type="entry name" value="HCP-like"/>
    <property type="match status" value="1"/>
</dbReference>
<feature type="transmembrane region" description="Helical" evidence="1">
    <location>
        <begin position="6"/>
        <end position="22"/>
    </location>
</feature>
<keyword evidence="1" id="KW-0812">Transmembrane</keyword>
<accession>A0A8J3JS98</accession>
<keyword evidence="1" id="KW-0472">Membrane</keyword>
<evidence type="ECO:0000256" key="1">
    <source>
        <dbReference type="SAM" id="Phobius"/>
    </source>
</evidence>
<dbReference type="Proteomes" id="UP000601223">
    <property type="component" value="Unassembled WGS sequence"/>
</dbReference>
<dbReference type="RefSeq" id="WP_203752155.1">
    <property type="nucleotide sequence ID" value="NZ_BONF01000034.1"/>
</dbReference>
<dbReference type="Gene3D" id="1.25.40.10">
    <property type="entry name" value="Tetratricopeptide repeat domain"/>
    <property type="match status" value="1"/>
</dbReference>
<keyword evidence="1" id="KW-1133">Transmembrane helix</keyword>
<name>A0A8J3JS98_9ACTN</name>